<feature type="transmembrane region" description="Helical" evidence="1">
    <location>
        <begin position="107"/>
        <end position="125"/>
    </location>
</feature>
<feature type="transmembrane region" description="Helical" evidence="1">
    <location>
        <begin position="78"/>
        <end position="101"/>
    </location>
</feature>
<dbReference type="AlphaFoldDB" id="A0A1K1QD78"/>
<keyword evidence="3" id="KW-1185">Reference proteome</keyword>
<dbReference type="OrthoDB" id="680984at2"/>
<dbReference type="EMBL" id="FPIY01000003">
    <property type="protein sequence ID" value="SFW57603.1"/>
    <property type="molecule type" value="Genomic_DNA"/>
</dbReference>
<keyword evidence="1" id="KW-1133">Transmembrane helix</keyword>
<name>A0A1K1QD78_9FLAO</name>
<evidence type="ECO:0000313" key="2">
    <source>
        <dbReference type="EMBL" id="SFW57603.1"/>
    </source>
</evidence>
<feature type="transmembrane region" description="Helical" evidence="1">
    <location>
        <begin position="49"/>
        <end position="66"/>
    </location>
</feature>
<organism evidence="2 3">
    <name type="scientific">Cellulophaga fucicola</name>
    <dbReference type="NCBI Taxonomy" id="76595"/>
    <lineage>
        <taxon>Bacteria</taxon>
        <taxon>Pseudomonadati</taxon>
        <taxon>Bacteroidota</taxon>
        <taxon>Flavobacteriia</taxon>
        <taxon>Flavobacteriales</taxon>
        <taxon>Flavobacteriaceae</taxon>
        <taxon>Cellulophaga</taxon>
    </lineage>
</organism>
<evidence type="ECO:0000313" key="3">
    <source>
        <dbReference type="Proteomes" id="UP000183257"/>
    </source>
</evidence>
<gene>
    <name evidence="2" type="ORF">SAMN05660313_02600</name>
</gene>
<keyword evidence="1" id="KW-0812">Transmembrane</keyword>
<reference evidence="3" key="1">
    <citation type="submission" date="2016-11" db="EMBL/GenBank/DDBJ databases">
        <authorList>
            <person name="Varghese N."/>
            <person name="Submissions S."/>
        </authorList>
    </citation>
    <scope>NUCLEOTIDE SEQUENCE [LARGE SCALE GENOMIC DNA]</scope>
    <source>
        <strain evidence="3">DSM 24786</strain>
    </source>
</reference>
<proteinExistence type="predicted"/>
<evidence type="ECO:0000256" key="1">
    <source>
        <dbReference type="SAM" id="Phobius"/>
    </source>
</evidence>
<feature type="transmembrane region" description="Helical" evidence="1">
    <location>
        <begin position="17"/>
        <end position="37"/>
    </location>
</feature>
<protein>
    <submittedName>
        <fullName evidence="2">Uncharacterized protein</fullName>
    </submittedName>
</protein>
<keyword evidence="1" id="KW-0472">Membrane</keyword>
<sequence length="150" mass="17023">MLIEHLITKAELNPKKLFLIDGFGAILSAFLLGVVLVKFEIIFGIPSSTLYLLTIMPIFFATYDFYCYRKTHQRTGQLLKGIAVLNLIYCCISIGFMFYHFGTITNLGWVYILIEIAIVLLLAILEFRVGRKMIKASTQHVCGNAKKTHI</sequence>
<accession>A0A1K1QD78</accession>
<dbReference type="Proteomes" id="UP000183257">
    <property type="component" value="Unassembled WGS sequence"/>
</dbReference>